<proteinExistence type="inferred from homology"/>
<keyword evidence="10" id="KW-1015">Disulfide bond</keyword>
<dbReference type="InterPro" id="IPR006201">
    <property type="entry name" value="Neur_channel"/>
</dbReference>
<dbReference type="Pfam" id="PF02932">
    <property type="entry name" value="Neur_chan_memb"/>
    <property type="match status" value="1"/>
</dbReference>
<evidence type="ECO:0000313" key="20">
    <source>
        <dbReference type="EMBL" id="CAI9731360.1"/>
    </source>
</evidence>
<evidence type="ECO:0000259" key="18">
    <source>
        <dbReference type="Pfam" id="PF02931"/>
    </source>
</evidence>
<name>A0AA36FB27_OCTVU</name>
<dbReference type="SUPFAM" id="SSF90112">
    <property type="entry name" value="Neurotransmitter-gated ion-channel transmembrane pore"/>
    <property type="match status" value="1"/>
</dbReference>
<evidence type="ECO:0000256" key="11">
    <source>
        <dbReference type="ARBA" id="ARBA00023170"/>
    </source>
</evidence>
<feature type="transmembrane region" description="Helical" evidence="17">
    <location>
        <begin position="470"/>
        <end position="490"/>
    </location>
</feature>
<dbReference type="AlphaFoldDB" id="A0AA36FB27"/>
<dbReference type="EMBL" id="OX597825">
    <property type="protein sequence ID" value="CAI9731360.1"/>
    <property type="molecule type" value="Genomic_DNA"/>
</dbReference>
<keyword evidence="11" id="KW-0675">Receptor</keyword>
<dbReference type="Gene3D" id="1.20.58.390">
    <property type="entry name" value="Neurotransmitter-gated ion-channel transmembrane domain"/>
    <property type="match status" value="2"/>
</dbReference>
<feature type="transmembrane region" description="Helical" evidence="17">
    <location>
        <begin position="241"/>
        <end position="265"/>
    </location>
</feature>
<dbReference type="InterPro" id="IPR006029">
    <property type="entry name" value="Neurotrans-gated_channel_TM"/>
</dbReference>
<dbReference type="InterPro" id="IPR006202">
    <property type="entry name" value="Neur_chan_lig-bd"/>
</dbReference>
<comment type="similarity">
    <text evidence="1">Belongs to the ligand-gated ion channel (TC 1.A.9) family. Acetylcholine receptor (TC 1.A.9.1) subfamily.</text>
</comment>
<evidence type="ECO:0000256" key="17">
    <source>
        <dbReference type="RuleBase" id="RU000687"/>
    </source>
</evidence>
<dbReference type="PANTHER" id="PTHR18945">
    <property type="entry name" value="NEUROTRANSMITTER GATED ION CHANNEL"/>
    <property type="match status" value="1"/>
</dbReference>
<keyword evidence="15 17" id="KW-0407">Ion channel</keyword>
<comment type="subcellular location">
    <subcellularLocation>
        <location evidence="16">Postsynaptic cell membrane</location>
        <topology evidence="16">Multi-pass membrane protein</topology>
    </subcellularLocation>
</comment>
<protein>
    <submittedName>
        <fullName evidence="20">Acetylcholine receptor subunit alpha-like 1</fullName>
    </submittedName>
</protein>
<organism evidence="20 21">
    <name type="scientific">Octopus vulgaris</name>
    <name type="common">Common octopus</name>
    <dbReference type="NCBI Taxonomy" id="6645"/>
    <lineage>
        <taxon>Eukaryota</taxon>
        <taxon>Metazoa</taxon>
        <taxon>Spiralia</taxon>
        <taxon>Lophotrochozoa</taxon>
        <taxon>Mollusca</taxon>
        <taxon>Cephalopoda</taxon>
        <taxon>Coleoidea</taxon>
        <taxon>Octopodiformes</taxon>
        <taxon>Octopoda</taxon>
        <taxon>Incirrata</taxon>
        <taxon>Octopodidae</taxon>
        <taxon>Octopus</taxon>
    </lineage>
</organism>
<dbReference type="InterPro" id="IPR036719">
    <property type="entry name" value="Neuro-gated_channel_TM_sf"/>
</dbReference>
<evidence type="ECO:0000256" key="3">
    <source>
        <dbReference type="ARBA" id="ARBA00022475"/>
    </source>
</evidence>
<evidence type="ECO:0000256" key="13">
    <source>
        <dbReference type="ARBA" id="ARBA00023257"/>
    </source>
</evidence>
<feature type="domain" description="Neurotransmitter-gated ion-channel transmembrane" evidence="19">
    <location>
        <begin position="247"/>
        <end position="487"/>
    </location>
</feature>
<keyword evidence="8 17" id="KW-0406">Ion transport</keyword>
<evidence type="ECO:0000256" key="5">
    <source>
        <dbReference type="ARBA" id="ARBA00022729"/>
    </source>
</evidence>
<keyword evidence="4 17" id="KW-0812">Transmembrane</keyword>
<feature type="transmembrane region" description="Helical" evidence="17">
    <location>
        <begin position="272"/>
        <end position="289"/>
    </location>
</feature>
<feature type="transmembrane region" description="Helical" evidence="17">
    <location>
        <begin position="309"/>
        <end position="329"/>
    </location>
</feature>
<evidence type="ECO:0000256" key="1">
    <source>
        <dbReference type="ARBA" id="ARBA00009237"/>
    </source>
</evidence>
<dbReference type="GO" id="GO:0022848">
    <property type="term" value="F:acetylcholine-gated monoatomic cation-selective channel activity"/>
    <property type="evidence" value="ECO:0007669"/>
    <property type="project" value="InterPro"/>
</dbReference>
<feature type="domain" description="Neurotransmitter-gated ion-channel ligand-binding" evidence="18">
    <location>
        <begin position="19"/>
        <end position="240"/>
    </location>
</feature>
<gene>
    <name evidence="20" type="ORF">OCTVUL_1B014900</name>
</gene>
<dbReference type="GO" id="GO:0045211">
    <property type="term" value="C:postsynaptic membrane"/>
    <property type="evidence" value="ECO:0007669"/>
    <property type="project" value="UniProtKB-SubCell"/>
</dbReference>
<evidence type="ECO:0000259" key="19">
    <source>
        <dbReference type="Pfam" id="PF02932"/>
    </source>
</evidence>
<dbReference type="NCBIfam" id="TIGR00860">
    <property type="entry name" value="LIC"/>
    <property type="match status" value="1"/>
</dbReference>
<dbReference type="InterPro" id="IPR002394">
    <property type="entry name" value="Nicotinic_acetylcholine_rcpt"/>
</dbReference>
<dbReference type="FunFam" id="1.20.58.390:FF:000022">
    <property type="entry name" value="Nicotinic acetylcholine receptor subunit alpha4"/>
    <property type="match status" value="1"/>
</dbReference>
<dbReference type="Pfam" id="PF02931">
    <property type="entry name" value="Neur_chan_LBD"/>
    <property type="match status" value="1"/>
</dbReference>
<dbReference type="PRINTS" id="PR00252">
    <property type="entry name" value="NRIONCHANNEL"/>
</dbReference>
<evidence type="ECO:0000256" key="6">
    <source>
        <dbReference type="ARBA" id="ARBA00022989"/>
    </source>
</evidence>
<dbReference type="CDD" id="cd19031">
    <property type="entry name" value="LGIC_ECD_nAChR_proto_alpha-like"/>
    <property type="match status" value="1"/>
</dbReference>
<dbReference type="GO" id="GO:0007271">
    <property type="term" value="P:synaptic transmission, cholinergic"/>
    <property type="evidence" value="ECO:0007669"/>
    <property type="project" value="UniProtKB-ARBA"/>
</dbReference>
<evidence type="ECO:0000256" key="9">
    <source>
        <dbReference type="ARBA" id="ARBA00023136"/>
    </source>
</evidence>
<dbReference type="GO" id="GO:0004888">
    <property type="term" value="F:transmembrane signaling receptor activity"/>
    <property type="evidence" value="ECO:0007669"/>
    <property type="project" value="InterPro"/>
</dbReference>
<evidence type="ECO:0000256" key="12">
    <source>
        <dbReference type="ARBA" id="ARBA00023180"/>
    </source>
</evidence>
<dbReference type="Gene3D" id="2.70.170.10">
    <property type="entry name" value="Neurotransmitter-gated ion-channel ligand-binding domain"/>
    <property type="match status" value="1"/>
</dbReference>
<evidence type="ECO:0000256" key="7">
    <source>
        <dbReference type="ARBA" id="ARBA00023018"/>
    </source>
</evidence>
<keyword evidence="7" id="KW-0770">Synapse</keyword>
<keyword evidence="2 17" id="KW-0813">Transport</keyword>
<evidence type="ECO:0000256" key="15">
    <source>
        <dbReference type="ARBA" id="ARBA00023303"/>
    </source>
</evidence>
<keyword evidence="14" id="KW-1071">Ligand-gated ion channel</keyword>
<evidence type="ECO:0000256" key="4">
    <source>
        <dbReference type="ARBA" id="ARBA00022692"/>
    </source>
</evidence>
<dbReference type="FunFam" id="2.70.170.10:FF:000013">
    <property type="entry name" value="Acetylcholine receptor subunit alpha"/>
    <property type="match status" value="1"/>
</dbReference>
<keyword evidence="3" id="KW-1003">Cell membrane</keyword>
<evidence type="ECO:0000256" key="2">
    <source>
        <dbReference type="ARBA" id="ARBA00022448"/>
    </source>
</evidence>
<keyword evidence="21" id="KW-1185">Reference proteome</keyword>
<sequence length="513" mass="59818">MALLWSLRLSVEAGPPGKRLHHQLMVHRNYNKLLRPMGSHAGRLSVKLGMRLSQLLDVDEKNQIMTTNVWLRHEWYDTRLEWSPEEYGDVKMMHIPSKDLWRPDIVLYNNADGEFVVTLMTKATVHFDGRIVWEPPAIYKSYCPIDVEFFPFDMQQCFMKFGSWTYDGNQVDLQHFCMEKGITTATGEVVIKRGIDLKDYYPNVEWDIINVTARRKEKFYGCCIEPYPDIMFNVTLRRRTLFYTLNLIMPCISISCLTVLVFYLPSDSGEKITLSISILLALTVFFLLLSDINPPTSLVVPLIGKYLMFTMIVVAMSIFMTVFTLHMNYRAPTTHKMRPWVRRIFTEILPKILLLKRPQSRCKSQVAVRTCSGVEVRETYTVARHWSRFKNMPAPSTANRLRRLRHHRPHTLHIDDQDMATAQSTASRHAHEIHEVIEGVKYIANRMQDEDERAEEVRDWKFVAMVLDRFFLYIFTSTCLAGTLCIFLYAPSLYDHRIPMEGSNEIGNTTCIY</sequence>
<dbReference type="PRINTS" id="PR00254">
    <property type="entry name" value="NICOTINICR"/>
</dbReference>
<dbReference type="InterPro" id="IPR036734">
    <property type="entry name" value="Neur_chan_lig-bd_sf"/>
</dbReference>
<dbReference type="PROSITE" id="PS00236">
    <property type="entry name" value="NEUROTR_ION_CHANNEL"/>
    <property type="match status" value="1"/>
</dbReference>
<accession>A0AA36FB27</accession>
<dbReference type="InterPro" id="IPR038050">
    <property type="entry name" value="Neuro_actylchol_rec"/>
</dbReference>
<evidence type="ECO:0000313" key="21">
    <source>
        <dbReference type="Proteomes" id="UP001162480"/>
    </source>
</evidence>
<dbReference type="CDD" id="cd19064">
    <property type="entry name" value="LGIC_TM_nAChR"/>
    <property type="match status" value="1"/>
</dbReference>
<keyword evidence="5" id="KW-0732">Signal</keyword>
<reference evidence="20" key="1">
    <citation type="submission" date="2023-08" db="EMBL/GenBank/DDBJ databases">
        <authorList>
            <person name="Alioto T."/>
            <person name="Alioto T."/>
            <person name="Gomez Garrido J."/>
        </authorList>
    </citation>
    <scope>NUCLEOTIDE SEQUENCE</scope>
</reference>
<keyword evidence="6 17" id="KW-1133">Transmembrane helix</keyword>
<dbReference type="Proteomes" id="UP001162480">
    <property type="component" value="Chromosome 12"/>
</dbReference>
<dbReference type="FunFam" id="1.20.58.390:FF:000001">
    <property type="entry name" value="Neuronal nicotinic acetylcholine receptor subunit 3"/>
    <property type="match status" value="1"/>
</dbReference>
<evidence type="ECO:0000256" key="10">
    <source>
        <dbReference type="ARBA" id="ARBA00023157"/>
    </source>
</evidence>
<keyword evidence="9 17" id="KW-0472">Membrane</keyword>
<evidence type="ECO:0000256" key="8">
    <source>
        <dbReference type="ARBA" id="ARBA00023065"/>
    </source>
</evidence>
<keyword evidence="12" id="KW-0325">Glycoprotein</keyword>
<dbReference type="SUPFAM" id="SSF63712">
    <property type="entry name" value="Nicotinic receptor ligand binding domain-like"/>
    <property type="match status" value="1"/>
</dbReference>
<keyword evidence="13" id="KW-0628">Postsynaptic cell membrane</keyword>
<evidence type="ECO:0000256" key="14">
    <source>
        <dbReference type="ARBA" id="ARBA00023286"/>
    </source>
</evidence>
<evidence type="ECO:0000256" key="16">
    <source>
        <dbReference type="ARBA" id="ARBA00034104"/>
    </source>
</evidence>
<dbReference type="InterPro" id="IPR018000">
    <property type="entry name" value="Neurotransmitter_ion_chnl_CS"/>
</dbReference>